<gene>
    <name evidence="1" type="ORF">PGLA1383_LOCUS54982</name>
</gene>
<evidence type="ECO:0000313" key="2">
    <source>
        <dbReference type="Proteomes" id="UP000654075"/>
    </source>
</evidence>
<dbReference type="AlphaFoldDB" id="A0A813HNY9"/>
<comment type="caution">
    <text evidence="1">The sequence shown here is derived from an EMBL/GenBank/DDBJ whole genome shotgun (WGS) entry which is preliminary data.</text>
</comment>
<proteinExistence type="predicted"/>
<name>A0A813HNY9_POLGL</name>
<sequence>MVNRTRLMALLPLSVELDWFRLGGFDMVFGASLSSKGGGTEPASMYCGGETYAQHPPSVQSLPRNCFLLAQRLPLGSSGPIGGSNITFDGLLSLLARNATSITSAAASNKLKGQEELIRRMEAGLFVRGKWV</sequence>
<evidence type="ECO:0000313" key="1">
    <source>
        <dbReference type="EMBL" id="CAE8640006.1"/>
    </source>
</evidence>
<organism evidence="1 2">
    <name type="scientific">Polarella glacialis</name>
    <name type="common">Dinoflagellate</name>
    <dbReference type="NCBI Taxonomy" id="89957"/>
    <lineage>
        <taxon>Eukaryota</taxon>
        <taxon>Sar</taxon>
        <taxon>Alveolata</taxon>
        <taxon>Dinophyceae</taxon>
        <taxon>Suessiales</taxon>
        <taxon>Suessiaceae</taxon>
        <taxon>Polarella</taxon>
    </lineage>
</organism>
<reference evidence="1" key="1">
    <citation type="submission" date="2021-02" db="EMBL/GenBank/DDBJ databases">
        <authorList>
            <person name="Dougan E. K."/>
            <person name="Rhodes N."/>
            <person name="Thang M."/>
            <person name="Chan C."/>
        </authorList>
    </citation>
    <scope>NUCLEOTIDE SEQUENCE</scope>
</reference>
<dbReference type="Proteomes" id="UP000654075">
    <property type="component" value="Unassembled WGS sequence"/>
</dbReference>
<accession>A0A813HNY9</accession>
<dbReference type="EMBL" id="CAJNNV010032450">
    <property type="protein sequence ID" value="CAE8640006.1"/>
    <property type="molecule type" value="Genomic_DNA"/>
</dbReference>
<protein>
    <submittedName>
        <fullName evidence="1">Uncharacterized protein</fullName>
    </submittedName>
</protein>
<keyword evidence="2" id="KW-1185">Reference proteome</keyword>